<dbReference type="PANTHER" id="PTHR35936">
    <property type="entry name" value="MEMBRANE-BOUND LYTIC MUREIN TRANSGLYCOSYLASE F"/>
    <property type="match status" value="1"/>
</dbReference>
<dbReference type="RefSeq" id="WP_202657689.1">
    <property type="nucleotide sequence ID" value="NZ_JAESVP010000001.1"/>
</dbReference>
<dbReference type="InterPro" id="IPR001638">
    <property type="entry name" value="Solute-binding_3/MltF_N"/>
</dbReference>
<feature type="signal peptide" evidence="2">
    <location>
        <begin position="1"/>
        <end position="22"/>
    </location>
</feature>
<accession>A0A8J7MN61</accession>
<protein>
    <submittedName>
        <fullName evidence="4">Transporter substrate-binding domain-containing protein</fullName>
    </submittedName>
</protein>
<proteinExistence type="predicted"/>
<dbReference type="Pfam" id="PF00497">
    <property type="entry name" value="SBP_bac_3"/>
    <property type="match status" value="1"/>
</dbReference>
<evidence type="ECO:0000256" key="2">
    <source>
        <dbReference type="SAM" id="SignalP"/>
    </source>
</evidence>
<reference evidence="4" key="1">
    <citation type="submission" date="2021-01" db="EMBL/GenBank/DDBJ databases">
        <title>Genome seq and assembly of Tabrizicola sp. KVB23.</title>
        <authorList>
            <person name="Chhetri G."/>
        </authorList>
    </citation>
    <scope>NUCLEOTIDE SEQUENCE</scope>
    <source>
        <strain evidence="4">KVB23</strain>
    </source>
</reference>
<comment type="caution">
    <text evidence="4">The sequence shown here is derived from an EMBL/GenBank/DDBJ whole genome shotgun (WGS) entry which is preliminary data.</text>
</comment>
<keyword evidence="1 2" id="KW-0732">Signal</keyword>
<sequence>MQRRRVLHALIAALACPGMAFARCEGVKPGQRPQNTPHEFVGQTLDEIVARGFIEIAVYENFPPYSWQQDDEPKGIDIGIGRIIAKALGVKAQFRFVQAGETVEADLMNYVWKGAAIGGHVSNVMLRVPYNSDFICRVEQAVLTGQYADERIAIAFSRAAYPDAATEPDSGGRIKDAPVPAFFRYDTVGVQNDSISDFFLTSTLGAGAAAHILRFPTVDAAMQALHEGRVMAVMGPLAQLQYGAGDGVAVHTPPLPGFSLSRWTLGAAVHQSHRDLGYAVDDAIAAALADGRVAALYADLGLGFTAPER</sequence>
<evidence type="ECO:0000313" key="4">
    <source>
        <dbReference type="EMBL" id="MBL4926846.1"/>
    </source>
</evidence>
<dbReference type="SUPFAM" id="SSF53850">
    <property type="entry name" value="Periplasmic binding protein-like II"/>
    <property type="match status" value="1"/>
</dbReference>
<dbReference type="Gene3D" id="3.40.190.10">
    <property type="entry name" value="Periplasmic binding protein-like II"/>
    <property type="match status" value="3"/>
</dbReference>
<dbReference type="PANTHER" id="PTHR35936:SF35">
    <property type="entry name" value="L-CYSTINE-BINDING PROTEIN TCYJ"/>
    <property type="match status" value="1"/>
</dbReference>
<dbReference type="PROSITE" id="PS51257">
    <property type="entry name" value="PROKAR_LIPOPROTEIN"/>
    <property type="match status" value="1"/>
</dbReference>
<name>A0A8J7MN61_9RHOB</name>
<dbReference type="SMART" id="SM00062">
    <property type="entry name" value="PBPb"/>
    <property type="match status" value="1"/>
</dbReference>
<organism evidence="4 5">
    <name type="scientific">Fuscibacter oryzae</name>
    <dbReference type="NCBI Taxonomy" id="2803939"/>
    <lineage>
        <taxon>Bacteria</taxon>
        <taxon>Pseudomonadati</taxon>
        <taxon>Pseudomonadota</taxon>
        <taxon>Alphaproteobacteria</taxon>
        <taxon>Rhodobacterales</taxon>
        <taxon>Paracoccaceae</taxon>
        <taxon>Fuscibacter</taxon>
    </lineage>
</organism>
<feature type="domain" description="Solute-binding protein family 3/N-terminal" evidence="3">
    <location>
        <begin position="53"/>
        <end position="299"/>
    </location>
</feature>
<evidence type="ECO:0000256" key="1">
    <source>
        <dbReference type="ARBA" id="ARBA00022729"/>
    </source>
</evidence>
<dbReference type="AlphaFoldDB" id="A0A8J7MN61"/>
<feature type="chain" id="PRO_5035299600" evidence="2">
    <location>
        <begin position="23"/>
        <end position="309"/>
    </location>
</feature>
<keyword evidence="5" id="KW-1185">Reference proteome</keyword>
<dbReference type="Proteomes" id="UP000619033">
    <property type="component" value="Unassembled WGS sequence"/>
</dbReference>
<dbReference type="EMBL" id="JAESVP010000001">
    <property type="protein sequence ID" value="MBL4926846.1"/>
    <property type="molecule type" value="Genomic_DNA"/>
</dbReference>
<evidence type="ECO:0000259" key="3">
    <source>
        <dbReference type="SMART" id="SM00062"/>
    </source>
</evidence>
<evidence type="ECO:0000313" key="5">
    <source>
        <dbReference type="Proteomes" id="UP000619033"/>
    </source>
</evidence>
<gene>
    <name evidence="4" type="ORF">JI744_01895</name>
</gene>